<feature type="binding site" evidence="9 10">
    <location>
        <position position="278"/>
    </location>
    <ligand>
        <name>S-adenosyl-L-methionine</name>
        <dbReference type="ChEBI" id="CHEBI:59789"/>
    </ligand>
</feature>
<evidence type="ECO:0000313" key="14">
    <source>
        <dbReference type="Proteomes" id="UP000606935"/>
    </source>
</evidence>
<feature type="active site" evidence="11">
    <location>
        <position position="400"/>
    </location>
</feature>
<evidence type="ECO:0000256" key="6">
    <source>
        <dbReference type="ARBA" id="ARBA00022723"/>
    </source>
</evidence>
<feature type="binding site" evidence="9 10">
    <location>
        <position position="307"/>
    </location>
    <ligand>
        <name>S-adenosyl-L-methionine</name>
        <dbReference type="ChEBI" id="CHEBI:59789"/>
    </ligand>
</feature>
<dbReference type="CDD" id="cd02440">
    <property type="entry name" value="AdoMet_MTases"/>
    <property type="match status" value="1"/>
</dbReference>
<evidence type="ECO:0000256" key="1">
    <source>
        <dbReference type="ARBA" id="ARBA00022485"/>
    </source>
</evidence>
<feature type="binding site" evidence="9">
    <location>
        <position position="172"/>
    </location>
    <ligand>
        <name>[4Fe-4S] cluster</name>
        <dbReference type="ChEBI" id="CHEBI:49883"/>
    </ligand>
</feature>
<keyword evidence="2 9" id="KW-0698">rRNA processing</keyword>
<comment type="caution">
    <text evidence="13">The sequence shown here is derived from an EMBL/GenBank/DDBJ whole genome shotgun (WGS) entry which is preliminary data.</text>
</comment>
<dbReference type="GO" id="GO:0003723">
    <property type="term" value="F:RNA binding"/>
    <property type="evidence" value="ECO:0007669"/>
    <property type="project" value="InterPro"/>
</dbReference>
<dbReference type="InterPro" id="IPR029063">
    <property type="entry name" value="SAM-dependent_MTases_sf"/>
</dbReference>
<keyword evidence="5 9" id="KW-0949">S-adenosyl-L-methionine</keyword>
<evidence type="ECO:0000256" key="2">
    <source>
        <dbReference type="ARBA" id="ARBA00022552"/>
    </source>
</evidence>
<dbReference type="PROSITE" id="PS50926">
    <property type="entry name" value="TRAM"/>
    <property type="match status" value="1"/>
</dbReference>
<evidence type="ECO:0000256" key="9">
    <source>
        <dbReference type="HAMAP-Rule" id="MF_01010"/>
    </source>
</evidence>
<sequence length="444" mass="48335">MVQIYKAPKGKKQGAVGATKLTLSIDELEHGGLGVCRSHQPVVFVEGGLPGEQLDVRISEKKSRYWQGIAVKVLSPSAQRIAPFCPHSRECGGCQNQHISQVDLLAHKQNAVGQLLQRQTGITSLNWQSPILGPAQGYRRKARLAIDAQKKAEVKVGFRAKGSDQVVSISQCPILTEPLQAVLPPLLHLIKQLRGTKQLGHISVLDADNQLQLCLRITRALPAEDIARLRQFAEDNTLRLLLETAPNRFELVCGDNQDACYSPVPELSLSVGPNDFIQVNQSVNQAMVNQALAWLAAVPGERVLDLFCGVGNFSLPLARAGASVIGVEGVEAMVKRASDNASANGMQVDFRCLDLSDFDALSRLPTEVDRVLLDPARAGAQALMPILHKLKPKGILYVSCNPATFARDAAMLVEKGWQIDKIGLMDMFPQTAHTELMAHLSRPQ</sequence>
<keyword evidence="8 9" id="KW-0411">Iron-sulfur</keyword>
<gene>
    <name evidence="9 13" type="primary">rlmD</name>
    <name evidence="13" type="ORF">GCM10010982_17590</name>
</gene>
<feature type="binding site" evidence="9">
    <location>
        <position position="91"/>
    </location>
    <ligand>
        <name>[4Fe-4S] cluster</name>
        <dbReference type="ChEBI" id="CHEBI:49883"/>
    </ligand>
</feature>
<dbReference type="GO" id="GO:0070041">
    <property type="term" value="F:rRNA (uridine-C5-)-methyltransferase activity"/>
    <property type="evidence" value="ECO:0007669"/>
    <property type="project" value="UniProtKB-UniRule"/>
</dbReference>
<dbReference type="Proteomes" id="UP000606935">
    <property type="component" value="Unassembled WGS sequence"/>
</dbReference>
<dbReference type="PROSITE" id="PS01231">
    <property type="entry name" value="TRMA_2"/>
    <property type="match status" value="1"/>
</dbReference>
<dbReference type="InterPro" id="IPR012340">
    <property type="entry name" value="NA-bd_OB-fold"/>
</dbReference>
<dbReference type="Gene3D" id="3.40.50.150">
    <property type="entry name" value="Vaccinia Virus protein VP39"/>
    <property type="match status" value="1"/>
</dbReference>
<keyword evidence="7 9" id="KW-0408">Iron</keyword>
<organism evidence="13 14">
    <name type="scientific">Bowmanella pacifica</name>
    <dbReference type="NCBI Taxonomy" id="502051"/>
    <lineage>
        <taxon>Bacteria</taxon>
        <taxon>Pseudomonadati</taxon>
        <taxon>Pseudomonadota</taxon>
        <taxon>Gammaproteobacteria</taxon>
        <taxon>Alteromonadales</taxon>
        <taxon>Alteromonadaceae</taxon>
        <taxon>Bowmanella</taxon>
    </lineage>
</organism>
<feature type="domain" description="TRAM" evidence="12">
    <location>
        <begin position="13"/>
        <end position="72"/>
    </location>
</feature>
<dbReference type="PANTHER" id="PTHR11061">
    <property type="entry name" value="RNA M5U METHYLTRANSFERASE"/>
    <property type="match status" value="1"/>
</dbReference>
<dbReference type="InterPro" id="IPR030390">
    <property type="entry name" value="MeTrfase_TrmA_AS"/>
</dbReference>
<evidence type="ECO:0000259" key="12">
    <source>
        <dbReference type="PROSITE" id="PS50926"/>
    </source>
</evidence>
<dbReference type="SUPFAM" id="SSF53335">
    <property type="entry name" value="S-adenosyl-L-methionine-dependent methyltransferases"/>
    <property type="match status" value="1"/>
</dbReference>
<feature type="binding site" evidence="9 10">
    <location>
        <position position="374"/>
    </location>
    <ligand>
        <name>S-adenosyl-L-methionine</name>
        <dbReference type="ChEBI" id="CHEBI:59789"/>
    </ligand>
</feature>
<dbReference type="InterPro" id="IPR002792">
    <property type="entry name" value="TRAM_dom"/>
</dbReference>
<evidence type="ECO:0000313" key="13">
    <source>
        <dbReference type="EMBL" id="GGO68508.1"/>
    </source>
</evidence>
<dbReference type="NCBIfam" id="NF009639">
    <property type="entry name" value="PRK13168.1"/>
    <property type="match status" value="1"/>
</dbReference>
<reference evidence="13" key="2">
    <citation type="submission" date="2020-09" db="EMBL/GenBank/DDBJ databases">
        <authorList>
            <person name="Sun Q."/>
            <person name="Zhou Y."/>
        </authorList>
    </citation>
    <scope>NUCLEOTIDE SEQUENCE</scope>
    <source>
        <strain evidence="13">CGMCC 1.7086</strain>
    </source>
</reference>
<name>A0A918DIT5_9ALTE</name>
<dbReference type="PANTHER" id="PTHR11061:SF49">
    <property type="entry name" value="23S RRNA (URACIL(1939)-C(5))-METHYLTRANSFERASE RLMD"/>
    <property type="match status" value="1"/>
</dbReference>
<feature type="binding site" evidence="9">
    <location>
        <position position="354"/>
    </location>
    <ligand>
        <name>S-adenosyl-L-methionine</name>
        <dbReference type="ChEBI" id="CHEBI:59789"/>
    </ligand>
</feature>
<dbReference type="GO" id="GO:0070475">
    <property type="term" value="P:rRNA base methylation"/>
    <property type="evidence" value="ECO:0007669"/>
    <property type="project" value="TreeGrafter"/>
</dbReference>
<comment type="catalytic activity">
    <reaction evidence="9">
        <text>uridine(1939) in 23S rRNA + S-adenosyl-L-methionine = 5-methyluridine(1939) in 23S rRNA + S-adenosyl-L-homocysteine + H(+)</text>
        <dbReference type="Rhea" id="RHEA:42908"/>
        <dbReference type="Rhea" id="RHEA-COMP:10278"/>
        <dbReference type="Rhea" id="RHEA-COMP:10279"/>
        <dbReference type="ChEBI" id="CHEBI:15378"/>
        <dbReference type="ChEBI" id="CHEBI:57856"/>
        <dbReference type="ChEBI" id="CHEBI:59789"/>
        <dbReference type="ChEBI" id="CHEBI:65315"/>
        <dbReference type="ChEBI" id="CHEBI:74447"/>
        <dbReference type="EC" id="2.1.1.190"/>
    </reaction>
</comment>
<dbReference type="InterPro" id="IPR010280">
    <property type="entry name" value="U5_MeTrfase_fam"/>
</dbReference>
<dbReference type="GO" id="GO:0005506">
    <property type="term" value="F:iron ion binding"/>
    <property type="evidence" value="ECO:0007669"/>
    <property type="project" value="UniProtKB-UniRule"/>
</dbReference>
<evidence type="ECO:0000256" key="4">
    <source>
        <dbReference type="ARBA" id="ARBA00022679"/>
    </source>
</evidence>
<evidence type="ECO:0000256" key="7">
    <source>
        <dbReference type="ARBA" id="ARBA00023004"/>
    </source>
</evidence>
<keyword evidence="14" id="KW-1185">Reference proteome</keyword>
<feature type="binding site" evidence="9">
    <location>
        <position position="94"/>
    </location>
    <ligand>
        <name>[4Fe-4S] cluster</name>
        <dbReference type="ChEBI" id="CHEBI:49883"/>
    </ligand>
</feature>
<comment type="function">
    <text evidence="9">Catalyzes the formation of 5-methyl-uridine at position 1939 (m5U1939) in 23S rRNA.</text>
</comment>
<dbReference type="SUPFAM" id="SSF50249">
    <property type="entry name" value="Nucleic acid-binding proteins"/>
    <property type="match status" value="1"/>
</dbReference>
<feature type="binding site" evidence="9">
    <location>
        <position position="312"/>
    </location>
    <ligand>
        <name>S-adenosyl-L-methionine</name>
        <dbReference type="ChEBI" id="CHEBI:59789"/>
    </ligand>
</feature>
<evidence type="ECO:0000256" key="3">
    <source>
        <dbReference type="ARBA" id="ARBA00022603"/>
    </source>
</evidence>
<keyword evidence="6 9" id="KW-0479">Metal-binding</keyword>
<dbReference type="AlphaFoldDB" id="A0A918DIT5"/>
<dbReference type="Gene3D" id="2.40.50.140">
    <property type="entry name" value="Nucleic acid-binding proteins"/>
    <property type="match status" value="1"/>
</dbReference>
<proteinExistence type="inferred from homology"/>
<dbReference type="RefSeq" id="WP_188693349.1">
    <property type="nucleotide sequence ID" value="NZ_BMLS01000002.1"/>
</dbReference>
<keyword evidence="1 9" id="KW-0004">4Fe-4S</keyword>
<dbReference type="EC" id="2.1.1.190" evidence="9"/>
<dbReference type="EMBL" id="BMLS01000002">
    <property type="protein sequence ID" value="GGO68508.1"/>
    <property type="molecule type" value="Genomic_DNA"/>
</dbReference>
<dbReference type="Gene3D" id="2.40.50.1070">
    <property type="match status" value="1"/>
</dbReference>
<keyword evidence="4 9" id="KW-0808">Transferase</keyword>
<dbReference type="NCBIfam" id="TIGR00479">
    <property type="entry name" value="rumA"/>
    <property type="match status" value="1"/>
</dbReference>
<protein>
    <recommendedName>
        <fullName evidence="9">23S rRNA (uracil(1939)-C(5))-methyltransferase RlmD</fullName>
        <ecNumber evidence="9">2.1.1.190</ecNumber>
    </recommendedName>
    <alternativeName>
        <fullName evidence="9">23S rRNA(m5U1939)-methyltransferase</fullName>
    </alternativeName>
</protein>
<comment type="similarity">
    <text evidence="9">Belongs to the class I-like SAM-binding methyltransferase superfamily. RNA M5U methyltransferase family. RlmD subfamily.</text>
</comment>
<dbReference type="HAMAP" id="MF_01010">
    <property type="entry name" value="23SrRNA_methyltr_RlmD"/>
    <property type="match status" value="1"/>
</dbReference>
<feature type="binding site" evidence="9 10">
    <location>
        <position position="328"/>
    </location>
    <ligand>
        <name>S-adenosyl-L-methionine</name>
        <dbReference type="ChEBI" id="CHEBI:59789"/>
    </ligand>
</feature>
<feature type="active site" description="Nucleophile" evidence="9 10">
    <location>
        <position position="400"/>
    </location>
</feature>
<accession>A0A918DIT5</accession>
<evidence type="ECO:0000256" key="11">
    <source>
        <dbReference type="PROSITE-ProRule" id="PRU10015"/>
    </source>
</evidence>
<dbReference type="GO" id="GO:0051539">
    <property type="term" value="F:4 iron, 4 sulfur cluster binding"/>
    <property type="evidence" value="ECO:0007669"/>
    <property type="project" value="UniProtKB-KW"/>
</dbReference>
<feature type="binding site" evidence="9">
    <location>
        <position position="85"/>
    </location>
    <ligand>
        <name>[4Fe-4S] cluster</name>
        <dbReference type="ChEBI" id="CHEBI:49883"/>
    </ligand>
</feature>
<dbReference type="PROSITE" id="PS01230">
    <property type="entry name" value="TRMA_1"/>
    <property type="match status" value="1"/>
</dbReference>
<evidence type="ECO:0000256" key="8">
    <source>
        <dbReference type="ARBA" id="ARBA00023014"/>
    </source>
</evidence>
<dbReference type="InterPro" id="IPR030391">
    <property type="entry name" value="MeTrfase_TrmA_CS"/>
</dbReference>
<evidence type="ECO:0000256" key="5">
    <source>
        <dbReference type="ARBA" id="ARBA00022691"/>
    </source>
</evidence>
<dbReference type="Pfam" id="PF01938">
    <property type="entry name" value="TRAM"/>
    <property type="match status" value="1"/>
</dbReference>
<dbReference type="Pfam" id="PF05958">
    <property type="entry name" value="tRNA_U5-meth_tr"/>
    <property type="match status" value="1"/>
</dbReference>
<keyword evidence="3 9" id="KW-0489">Methyltransferase</keyword>
<dbReference type="PROSITE" id="PS51687">
    <property type="entry name" value="SAM_MT_RNA_M5U"/>
    <property type="match status" value="1"/>
</dbReference>
<evidence type="ECO:0000256" key="10">
    <source>
        <dbReference type="PROSITE-ProRule" id="PRU01024"/>
    </source>
</evidence>
<dbReference type="InterPro" id="IPR001566">
    <property type="entry name" value="23S_rRNA_MeTrfase_RlmD"/>
</dbReference>
<reference evidence="13" key="1">
    <citation type="journal article" date="2014" name="Int. J. Syst. Evol. Microbiol.">
        <title>Complete genome sequence of Corynebacterium casei LMG S-19264T (=DSM 44701T), isolated from a smear-ripened cheese.</title>
        <authorList>
            <consortium name="US DOE Joint Genome Institute (JGI-PGF)"/>
            <person name="Walter F."/>
            <person name="Albersmeier A."/>
            <person name="Kalinowski J."/>
            <person name="Ruckert C."/>
        </authorList>
    </citation>
    <scope>NUCLEOTIDE SEQUENCE</scope>
    <source>
        <strain evidence="13">CGMCC 1.7086</strain>
    </source>
</reference>